<evidence type="ECO:0000313" key="2">
    <source>
        <dbReference type="EMBL" id="TFB02676.1"/>
    </source>
</evidence>
<keyword evidence="3" id="KW-1185">Reference proteome</keyword>
<proteinExistence type="predicted"/>
<name>A0ABY2H3R1_9HYPO</name>
<feature type="signal peptide" evidence="1">
    <location>
        <begin position="1"/>
        <end position="20"/>
    </location>
</feature>
<accession>A0ABY2H3R1</accession>
<gene>
    <name evidence="2" type="ORF">CCMA1212_005328</name>
</gene>
<organism evidence="2 3">
    <name type="scientific">Trichoderma ghanense</name>
    <dbReference type="NCBI Taxonomy" id="65468"/>
    <lineage>
        <taxon>Eukaryota</taxon>
        <taxon>Fungi</taxon>
        <taxon>Dikarya</taxon>
        <taxon>Ascomycota</taxon>
        <taxon>Pezizomycotina</taxon>
        <taxon>Sordariomycetes</taxon>
        <taxon>Hypocreomycetidae</taxon>
        <taxon>Hypocreales</taxon>
        <taxon>Hypocreaceae</taxon>
        <taxon>Trichoderma</taxon>
    </lineage>
</organism>
<evidence type="ECO:0000313" key="3">
    <source>
        <dbReference type="Proteomes" id="UP001642720"/>
    </source>
</evidence>
<sequence>MRFFNAKLWLPALLALRVNAVNVQANSPNCTAKTQFFTQLVEVDHNSTANGTFPQQYKMLKPHFKPGGPTSYYQQAETGIFAKPQKVVNITLSAKNPIEIVNATLTLRNPPDLVPCIAWDSDQSSEATL</sequence>
<reference evidence="2 3" key="1">
    <citation type="submission" date="2018-01" db="EMBL/GenBank/DDBJ databases">
        <title>Genome characterization of the sugarcane-associated fungus Trichoderma ghanense CCMA-1212 and their application in lignocelulose bioconversion.</title>
        <authorList>
            <person name="Steindorff A.S."/>
            <person name="Mendes T.D."/>
            <person name="Vilela E.S.D."/>
            <person name="Rodrigues D.S."/>
            <person name="Formighieri E.F."/>
            <person name="Melo I.S."/>
            <person name="Favaro L.C.L."/>
        </authorList>
    </citation>
    <scope>NUCLEOTIDE SEQUENCE [LARGE SCALE GENOMIC DNA]</scope>
    <source>
        <strain evidence="2 3">CCMA-1212</strain>
    </source>
</reference>
<evidence type="ECO:0000256" key="1">
    <source>
        <dbReference type="SAM" id="SignalP"/>
    </source>
</evidence>
<comment type="caution">
    <text evidence="2">The sequence shown here is derived from an EMBL/GenBank/DDBJ whole genome shotgun (WGS) entry which is preliminary data.</text>
</comment>
<feature type="chain" id="PRO_5047035929" evidence="1">
    <location>
        <begin position="21"/>
        <end position="129"/>
    </location>
</feature>
<dbReference type="EMBL" id="PPTA01000006">
    <property type="protein sequence ID" value="TFB02676.1"/>
    <property type="molecule type" value="Genomic_DNA"/>
</dbReference>
<dbReference type="Proteomes" id="UP001642720">
    <property type="component" value="Unassembled WGS sequence"/>
</dbReference>
<dbReference type="RefSeq" id="XP_073558877.1">
    <property type="nucleotide sequence ID" value="XM_073702591.1"/>
</dbReference>
<keyword evidence="1" id="KW-0732">Signal</keyword>
<dbReference type="GeneID" id="300577041"/>
<protein>
    <submittedName>
        <fullName evidence="2">Uncharacterized protein</fullName>
    </submittedName>
</protein>